<dbReference type="SMART" id="SM00194">
    <property type="entry name" value="PTPc"/>
    <property type="match status" value="1"/>
</dbReference>
<dbReference type="PANTHER" id="PTHR19134:SF449">
    <property type="entry name" value="TYROSINE-PROTEIN PHOSPHATASE 1"/>
    <property type="match status" value="1"/>
</dbReference>
<dbReference type="InterPro" id="IPR003595">
    <property type="entry name" value="Tyr_Pase_cat"/>
</dbReference>
<evidence type="ECO:0000313" key="5">
    <source>
        <dbReference type="Ensembl" id="ENSPMAP00000007124.1"/>
    </source>
</evidence>
<dbReference type="PROSITE" id="PS00383">
    <property type="entry name" value="TYR_PHOSPHATASE_1"/>
    <property type="match status" value="1"/>
</dbReference>
<dbReference type="PRINTS" id="PR00700">
    <property type="entry name" value="PRTYPHPHTASE"/>
</dbReference>
<dbReference type="Gene3D" id="3.90.190.10">
    <property type="entry name" value="Protein tyrosine phosphatase superfamily"/>
    <property type="match status" value="1"/>
</dbReference>
<dbReference type="GeneTree" id="ENSGT00940000165633"/>
<dbReference type="AlphaFoldDB" id="S4RPI8"/>
<reference evidence="5" key="1">
    <citation type="submission" date="2025-08" db="UniProtKB">
        <authorList>
            <consortium name="Ensembl"/>
        </authorList>
    </citation>
    <scope>IDENTIFICATION</scope>
</reference>
<reference evidence="5" key="2">
    <citation type="submission" date="2025-09" db="UniProtKB">
        <authorList>
            <consortium name="Ensembl"/>
        </authorList>
    </citation>
    <scope>IDENTIFICATION</scope>
</reference>
<dbReference type="InterPro" id="IPR000242">
    <property type="entry name" value="PTP_cat"/>
</dbReference>
<feature type="domain" description="Tyrosine-protein phosphatase" evidence="3">
    <location>
        <begin position="1"/>
        <end position="201"/>
    </location>
</feature>
<dbReference type="InterPro" id="IPR016130">
    <property type="entry name" value="Tyr_Pase_AS"/>
</dbReference>
<dbReference type="InterPro" id="IPR000387">
    <property type="entry name" value="Tyr_Pase_dom"/>
</dbReference>
<sequence>MQGYRQKDAYIVTQGPLPHTAEDFWRMVWEWKCFSIVMLTELQERGQEKCFQYWPSNDSITFGDISIEIKSEKLIGSYTAREFVISSGKDNKSRQIRQFHFQGWPEVGIPDDGKGMISLIADVQRQQQQSGNQPIVIHCSAGAGRTGTCTFCALSTVLERVKAEGILDVFQTAHAAAAHGADPVSRAQEQYEFCYKVVQEYIDTFSDYANFK</sequence>
<dbReference type="InterPro" id="IPR029021">
    <property type="entry name" value="Prot-tyrosine_phosphatase-like"/>
</dbReference>
<dbReference type="InterPro" id="IPR050348">
    <property type="entry name" value="Protein-Tyr_Phosphatase"/>
</dbReference>
<keyword evidence="2" id="KW-0904">Protein phosphatase</keyword>
<keyword evidence="2" id="KW-0378">Hydrolase</keyword>
<evidence type="ECO:0000256" key="2">
    <source>
        <dbReference type="ARBA" id="ARBA00022912"/>
    </source>
</evidence>
<dbReference type="EC" id="3.1.3.48" evidence="1"/>
<dbReference type="Ensembl" id="ENSPMAT00000007156.1">
    <property type="protein sequence ID" value="ENSPMAP00000007124.1"/>
    <property type="gene ID" value="ENSPMAG00000006466.1"/>
</dbReference>
<dbReference type="Pfam" id="PF00102">
    <property type="entry name" value="Y_phosphatase"/>
    <property type="match status" value="1"/>
</dbReference>
<dbReference type="GO" id="GO:0004725">
    <property type="term" value="F:protein tyrosine phosphatase activity"/>
    <property type="evidence" value="ECO:0007669"/>
    <property type="project" value="UniProtKB-EC"/>
</dbReference>
<dbReference type="PANTHER" id="PTHR19134">
    <property type="entry name" value="RECEPTOR-TYPE TYROSINE-PROTEIN PHOSPHATASE"/>
    <property type="match status" value="1"/>
</dbReference>
<dbReference type="PROSITE" id="PS50055">
    <property type="entry name" value="TYR_PHOSPHATASE_PTP"/>
    <property type="match status" value="1"/>
</dbReference>
<organism evidence="5">
    <name type="scientific">Petromyzon marinus</name>
    <name type="common">Sea lamprey</name>
    <dbReference type="NCBI Taxonomy" id="7757"/>
    <lineage>
        <taxon>Eukaryota</taxon>
        <taxon>Metazoa</taxon>
        <taxon>Chordata</taxon>
        <taxon>Craniata</taxon>
        <taxon>Vertebrata</taxon>
        <taxon>Cyclostomata</taxon>
        <taxon>Hyperoartia</taxon>
        <taxon>Petromyzontiformes</taxon>
        <taxon>Petromyzontidae</taxon>
        <taxon>Petromyzon</taxon>
    </lineage>
</organism>
<feature type="domain" description="Tyrosine specific protein phosphatases" evidence="4">
    <location>
        <begin position="114"/>
        <end position="148"/>
    </location>
</feature>
<protein>
    <recommendedName>
        <fullName evidence="1">protein-tyrosine-phosphatase</fullName>
        <ecNumber evidence="1">3.1.3.48</ecNumber>
    </recommendedName>
</protein>
<name>S4RPI8_PETMA</name>
<dbReference type="SUPFAM" id="SSF52799">
    <property type="entry name" value="(Phosphotyrosine protein) phosphatases II"/>
    <property type="match status" value="1"/>
</dbReference>
<proteinExistence type="predicted"/>
<evidence type="ECO:0000259" key="3">
    <source>
        <dbReference type="PROSITE" id="PS50055"/>
    </source>
</evidence>
<evidence type="ECO:0000259" key="4">
    <source>
        <dbReference type="PROSITE" id="PS50056"/>
    </source>
</evidence>
<accession>S4RPI8</accession>
<dbReference type="OMA" id="STLHDYT"/>
<dbReference type="PROSITE" id="PS50056">
    <property type="entry name" value="TYR_PHOSPHATASE_2"/>
    <property type="match status" value="1"/>
</dbReference>
<evidence type="ECO:0000256" key="1">
    <source>
        <dbReference type="ARBA" id="ARBA00013064"/>
    </source>
</evidence>
<dbReference type="SMART" id="SM00404">
    <property type="entry name" value="PTPc_motif"/>
    <property type="match status" value="1"/>
</dbReference>
<dbReference type="STRING" id="7757.ENSPMAP00000007124"/>